<dbReference type="GO" id="GO:0140359">
    <property type="term" value="F:ABC-type transporter activity"/>
    <property type="evidence" value="ECO:0007669"/>
    <property type="project" value="InterPro"/>
</dbReference>
<sequence>MRGFLFFLYKEVVQFLRNWGLLIFVTYAFTLDVYIAAVSMDVSLKNASFYVQDYDNSPLSRELVSKFREPFFSFKGYVLGEDEIDELLLEDRAIGVIRIPPKFEERFMEGKKVRIGILVNGSEASASNLFSGYSSRIISDFLIKELGFEEKPLEVRRRFLFNQNADSTYFMGVSELLTVLTLLLVILPASAVIREKEMGNIEMVLISPFPTRLFFLTKSLAMTLVILIFTFLSLTVVIKGILGAPFRGSYATFLLITSVYAFATTGLGMFIASFARNMLQVIQLTMMTLMPMLYLSGTWSPIESMPKFFQYLSLLMPLRFYIESAFGIIFKGLGLSELYPNVIALLLIGGLLFVGGNFFISRRL</sequence>
<evidence type="ECO:0000256" key="3">
    <source>
        <dbReference type="ARBA" id="ARBA00022448"/>
    </source>
</evidence>
<dbReference type="Proteomes" id="UP000267841">
    <property type="component" value="Unassembled WGS sequence"/>
</dbReference>
<evidence type="ECO:0000313" key="10">
    <source>
        <dbReference type="EMBL" id="RLJ70307.1"/>
    </source>
</evidence>
<proteinExistence type="inferred from homology"/>
<keyword evidence="5 8" id="KW-0812">Transmembrane</keyword>
<keyword evidence="7 8" id="KW-0472">Membrane</keyword>
<evidence type="ECO:0000256" key="8">
    <source>
        <dbReference type="SAM" id="Phobius"/>
    </source>
</evidence>
<feature type="domain" description="ABC transmembrane type-2" evidence="9">
    <location>
        <begin position="131"/>
        <end position="363"/>
    </location>
</feature>
<dbReference type="InterPro" id="IPR051449">
    <property type="entry name" value="ABC-2_transporter_component"/>
</dbReference>
<dbReference type="InterPro" id="IPR047817">
    <property type="entry name" value="ABC2_TM_bact-type"/>
</dbReference>
<reference evidence="10 11" key="1">
    <citation type="submission" date="2018-10" db="EMBL/GenBank/DDBJ databases">
        <title>Genomic Encyclopedia of Archaeal and Bacterial Type Strains, Phase II (KMG-II): from individual species to whole genera.</title>
        <authorList>
            <person name="Goeker M."/>
        </authorList>
    </citation>
    <scope>NUCLEOTIDE SEQUENCE [LARGE SCALE GENOMIC DNA]</scope>
    <source>
        <strain evidence="10 11">DSM 16510</strain>
    </source>
</reference>
<feature type="transmembrane region" description="Helical" evidence="8">
    <location>
        <begin position="342"/>
        <end position="360"/>
    </location>
</feature>
<organism evidence="10 11">
    <name type="scientific">Hydrogenivirga caldilitoris</name>
    <dbReference type="NCBI Taxonomy" id="246264"/>
    <lineage>
        <taxon>Bacteria</taxon>
        <taxon>Pseudomonadati</taxon>
        <taxon>Aquificota</taxon>
        <taxon>Aquificia</taxon>
        <taxon>Aquificales</taxon>
        <taxon>Aquificaceae</taxon>
        <taxon>Hydrogenivirga</taxon>
    </lineage>
</organism>
<dbReference type="GO" id="GO:0005886">
    <property type="term" value="C:plasma membrane"/>
    <property type="evidence" value="ECO:0007669"/>
    <property type="project" value="UniProtKB-SubCell"/>
</dbReference>
<evidence type="ECO:0000256" key="7">
    <source>
        <dbReference type="ARBA" id="ARBA00023136"/>
    </source>
</evidence>
<evidence type="ECO:0000256" key="4">
    <source>
        <dbReference type="ARBA" id="ARBA00022475"/>
    </source>
</evidence>
<feature type="transmembrane region" description="Helical" evidence="8">
    <location>
        <begin position="20"/>
        <end position="40"/>
    </location>
</feature>
<evidence type="ECO:0000313" key="11">
    <source>
        <dbReference type="Proteomes" id="UP000267841"/>
    </source>
</evidence>
<keyword evidence="3" id="KW-0813">Transport</keyword>
<feature type="transmembrane region" description="Helical" evidence="8">
    <location>
        <begin position="168"/>
        <end position="193"/>
    </location>
</feature>
<evidence type="ECO:0000256" key="2">
    <source>
        <dbReference type="ARBA" id="ARBA00007783"/>
    </source>
</evidence>
<feature type="transmembrane region" description="Helical" evidence="8">
    <location>
        <begin position="213"/>
        <end position="238"/>
    </location>
</feature>
<dbReference type="Gene3D" id="3.40.1710.10">
    <property type="entry name" value="abc type-2 transporter like domain"/>
    <property type="match status" value="1"/>
</dbReference>
<keyword evidence="11" id="KW-1185">Reference proteome</keyword>
<evidence type="ECO:0000256" key="6">
    <source>
        <dbReference type="ARBA" id="ARBA00022989"/>
    </source>
</evidence>
<dbReference type="RefSeq" id="WP_121009717.1">
    <property type="nucleotide sequence ID" value="NZ_RCCJ01000001.1"/>
</dbReference>
<name>A0A497XMY0_9AQUI</name>
<evidence type="ECO:0000256" key="1">
    <source>
        <dbReference type="ARBA" id="ARBA00004651"/>
    </source>
</evidence>
<keyword evidence="6 8" id="KW-1133">Transmembrane helix</keyword>
<keyword evidence="4" id="KW-1003">Cell membrane</keyword>
<dbReference type="Pfam" id="PF12698">
    <property type="entry name" value="ABC2_membrane_3"/>
    <property type="match status" value="1"/>
</dbReference>
<feature type="transmembrane region" description="Helical" evidence="8">
    <location>
        <begin position="278"/>
        <end position="296"/>
    </location>
</feature>
<dbReference type="PANTHER" id="PTHR30294:SF47">
    <property type="entry name" value="INNER MEMBRANE TRANSPORT PERMEASE YHHJ"/>
    <property type="match status" value="1"/>
</dbReference>
<dbReference type="OrthoDB" id="9808686at2"/>
<dbReference type="PANTHER" id="PTHR30294">
    <property type="entry name" value="MEMBRANE COMPONENT OF ABC TRANSPORTER YHHJ-RELATED"/>
    <property type="match status" value="1"/>
</dbReference>
<gene>
    <name evidence="10" type="ORF">BCF55_0575</name>
</gene>
<accession>A0A497XMY0</accession>
<dbReference type="PROSITE" id="PS51012">
    <property type="entry name" value="ABC_TM2"/>
    <property type="match status" value="1"/>
</dbReference>
<dbReference type="EMBL" id="RCCJ01000001">
    <property type="protein sequence ID" value="RLJ70307.1"/>
    <property type="molecule type" value="Genomic_DNA"/>
</dbReference>
<evidence type="ECO:0000256" key="5">
    <source>
        <dbReference type="ARBA" id="ARBA00022692"/>
    </source>
</evidence>
<dbReference type="InterPro" id="IPR013525">
    <property type="entry name" value="ABC2_TM"/>
</dbReference>
<protein>
    <submittedName>
        <fullName evidence="10">ABC-2 type transport system permease protein</fullName>
    </submittedName>
</protein>
<evidence type="ECO:0000259" key="9">
    <source>
        <dbReference type="PROSITE" id="PS51012"/>
    </source>
</evidence>
<dbReference type="AlphaFoldDB" id="A0A497XMY0"/>
<comment type="similarity">
    <text evidence="2">Belongs to the ABC-2 integral membrane protein family.</text>
</comment>
<comment type="caution">
    <text evidence="10">The sequence shown here is derived from an EMBL/GenBank/DDBJ whole genome shotgun (WGS) entry which is preliminary data.</text>
</comment>
<comment type="subcellular location">
    <subcellularLocation>
        <location evidence="1">Cell membrane</location>
        <topology evidence="1">Multi-pass membrane protein</topology>
    </subcellularLocation>
</comment>
<feature type="transmembrane region" description="Helical" evidence="8">
    <location>
        <begin position="250"/>
        <end position="272"/>
    </location>
</feature>